<accession>A0A9Q3GZS3</accession>
<gene>
    <name evidence="2" type="ORF">O181_025337</name>
</gene>
<dbReference type="EMBL" id="AVOT02008251">
    <property type="protein sequence ID" value="MBW0485622.1"/>
    <property type="molecule type" value="Genomic_DNA"/>
</dbReference>
<reference evidence="2" key="1">
    <citation type="submission" date="2021-03" db="EMBL/GenBank/DDBJ databases">
        <title>Draft genome sequence of rust myrtle Austropuccinia psidii MF-1, a brazilian biotype.</title>
        <authorList>
            <person name="Quecine M.C."/>
            <person name="Pachon D.M.R."/>
            <person name="Bonatelli M.L."/>
            <person name="Correr F.H."/>
            <person name="Franceschini L.M."/>
            <person name="Leite T.F."/>
            <person name="Margarido G.R.A."/>
            <person name="Almeida C.A."/>
            <person name="Ferrarezi J.A."/>
            <person name="Labate C.A."/>
        </authorList>
    </citation>
    <scope>NUCLEOTIDE SEQUENCE</scope>
    <source>
        <strain evidence="2">MF-1</strain>
    </source>
</reference>
<sequence>MVHVTCSRKRDVARWTTVGGPIPVGGRPIYSSSEVPISRIKTEGIVKRIRQIADSPPDPDAEGSDELNGEEVEVISHSSGETSNSSPFSLLPGDGKVKSSPVPLEPSNPPLPPFLLQVLLLHHTLPTPGLP</sequence>
<keyword evidence="3" id="KW-1185">Reference proteome</keyword>
<feature type="compositionally biased region" description="Acidic residues" evidence="1">
    <location>
        <begin position="57"/>
        <end position="73"/>
    </location>
</feature>
<protein>
    <submittedName>
        <fullName evidence="2">Uncharacterized protein</fullName>
    </submittedName>
</protein>
<feature type="compositionally biased region" description="Polar residues" evidence="1">
    <location>
        <begin position="76"/>
        <end position="88"/>
    </location>
</feature>
<feature type="region of interest" description="Disordered" evidence="1">
    <location>
        <begin position="50"/>
        <end position="108"/>
    </location>
</feature>
<proteinExistence type="predicted"/>
<organism evidence="2 3">
    <name type="scientific">Austropuccinia psidii MF-1</name>
    <dbReference type="NCBI Taxonomy" id="1389203"/>
    <lineage>
        <taxon>Eukaryota</taxon>
        <taxon>Fungi</taxon>
        <taxon>Dikarya</taxon>
        <taxon>Basidiomycota</taxon>
        <taxon>Pucciniomycotina</taxon>
        <taxon>Pucciniomycetes</taxon>
        <taxon>Pucciniales</taxon>
        <taxon>Sphaerophragmiaceae</taxon>
        <taxon>Austropuccinia</taxon>
    </lineage>
</organism>
<comment type="caution">
    <text evidence="2">The sequence shown here is derived from an EMBL/GenBank/DDBJ whole genome shotgun (WGS) entry which is preliminary data.</text>
</comment>
<dbReference type="Proteomes" id="UP000765509">
    <property type="component" value="Unassembled WGS sequence"/>
</dbReference>
<evidence type="ECO:0000256" key="1">
    <source>
        <dbReference type="SAM" id="MobiDB-lite"/>
    </source>
</evidence>
<evidence type="ECO:0000313" key="3">
    <source>
        <dbReference type="Proteomes" id="UP000765509"/>
    </source>
</evidence>
<name>A0A9Q3GZS3_9BASI</name>
<evidence type="ECO:0000313" key="2">
    <source>
        <dbReference type="EMBL" id="MBW0485622.1"/>
    </source>
</evidence>
<dbReference type="AlphaFoldDB" id="A0A9Q3GZS3"/>